<dbReference type="CDD" id="cd00887">
    <property type="entry name" value="MoeA"/>
    <property type="match status" value="1"/>
</dbReference>
<dbReference type="Pfam" id="PF00994">
    <property type="entry name" value="MoCF_biosynth"/>
    <property type="match status" value="1"/>
</dbReference>
<dbReference type="Pfam" id="PF03453">
    <property type="entry name" value="MoeA_N"/>
    <property type="match status" value="1"/>
</dbReference>
<dbReference type="InterPro" id="IPR024370">
    <property type="entry name" value="PBP_domain"/>
</dbReference>
<dbReference type="Pfam" id="PF03454">
    <property type="entry name" value="MoeA_C"/>
    <property type="match status" value="1"/>
</dbReference>
<keyword evidence="2" id="KW-0501">Molybdenum cofactor biosynthesis</keyword>
<keyword evidence="5" id="KW-1185">Reference proteome</keyword>
<evidence type="ECO:0000313" key="5">
    <source>
        <dbReference type="Proteomes" id="UP000002061"/>
    </source>
</evidence>
<dbReference type="PANTHER" id="PTHR10192">
    <property type="entry name" value="MOLYBDOPTERIN BIOSYNTHESIS PROTEIN"/>
    <property type="match status" value="1"/>
</dbReference>
<dbReference type="GO" id="GO:0061599">
    <property type="term" value="F:molybdopterin molybdotransferase activity"/>
    <property type="evidence" value="ECO:0007669"/>
    <property type="project" value="TreeGrafter"/>
</dbReference>
<dbReference type="Gene3D" id="3.40.190.10">
    <property type="entry name" value="Periplasmic binding protein-like II"/>
    <property type="match status" value="1"/>
</dbReference>
<dbReference type="NCBIfam" id="TIGR00177">
    <property type="entry name" value="molyb_syn"/>
    <property type="match status" value="1"/>
</dbReference>
<dbReference type="OrthoDB" id="31371at2157"/>
<dbReference type="Pfam" id="PF12727">
    <property type="entry name" value="PBP_like"/>
    <property type="match status" value="1"/>
</dbReference>
<dbReference type="InterPro" id="IPR005111">
    <property type="entry name" value="MoeA_C_domain_IV"/>
</dbReference>
<feature type="domain" description="MoaB/Mog" evidence="3">
    <location>
        <begin position="182"/>
        <end position="319"/>
    </location>
</feature>
<dbReference type="Proteomes" id="UP000002061">
    <property type="component" value="Chromosome"/>
</dbReference>
<dbReference type="InterPro" id="IPR005110">
    <property type="entry name" value="MoeA_linker/N"/>
</dbReference>
<dbReference type="SUPFAM" id="SSF53218">
    <property type="entry name" value="Molybdenum cofactor biosynthesis proteins"/>
    <property type="match status" value="1"/>
</dbReference>
<evidence type="ECO:0000259" key="3">
    <source>
        <dbReference type="SMART" id="SM00852"/>
    </source>
</evidence>
<dbReference type="PROSITE" id="PS01079">
    <property type="entry name" value="MOCF_BIOSYNTHESIS_2"/>
    <property type="match status" value="1"/>
</dbReference>
<evidence type="ECO:0000256" key="2">
    <source>
        <dbReference type="ARBA" id="ARBA00023150"/>
    </source>
</evidence>
<dbReference type="NCBIfam" id="NF011068">
    <property type="entry name" value="PRK14498.1"/>
    <property type="match status" value="1"/>
</dbReference>
<reference evidence="4" key="1">
    <citation type="submission" date="2010-04" db="EMBL/GenBank/DDBJ databases">
        <title>Complete sequence of Methanocaldococcus infernus ME.</title>
        <authorList>
            <consortium name="US DOE Joint Genome Institute"/>
            <person name="Lucas S."/>
            <person name="Copeland A."/>
            <person name="Lapidus A."/>
            <person name="Cheng J.-F."/>
            <person name="Bruce D."/>
            <person name="Goodwin L."/>
            <person name="Pitluck S."/>
            <person name="Munk A.C."/>
            <person name="Detter J.C."/>
            <person name="Han C."/>
            <person name="Tapia R."/>
            <person name="Land M."/>
            <person name="Hauser L."/>
            <person name="Kyrpides N."/>
            <person name="Mikhailova N."/>
            <person name="Sieprawska-Lupa M."/>
            <person name="Whitman W.B."/>
            <person name="Woyke T."/>
        </authorList>
    </citation>
    <scope>NUCLEOTIDE SEQUENCE [LARGE SCALE GENOMIC DNA]</scope>
    <source>
        <strain evidence="4">ME</strain>
    </source>
</reference>
<organism evidence="4 5">
    <name type="scientific">Methanocaldococcus infernus (strain DSM 11812 / JCM 15783 / ME)</name>
    <dbReference type="NCBI Taxonomy" id="573063"/>
    <lineage>
        <taxon>Archaea</taxon>
        <taxon>Methanobacteriati</taxon>
        <taxon>Methanobacteriota</taxon>
        <taxon>Methanomada group</taxon>
        <taxon>Methanococci</taxon>
        <taxon>Methanococcales</taxon>
        <taxon>Methanocaldococcaceae</taxon>
        <taxon>Methanocaldococcus</taxon>
    </lineage>
</organism>
<dbReference type="Gene3D" id="3.40.980.10">
    <property type="entry name" value="MoaB/Mog-like domain"/>
    <property type="match status" value="1"/>
</dbReference>
<dbReference type="Gene3D" id="2.170.190.11">
    <property type="entry name" value="Molybdopterin biosynthesis moea protein, domain 3"/>
    <property type="match status" value="1"/>
</dbReference>
<dbReference type="InterPro" id="IPR036688">
    <property type="entry name" value="MoeA_C_domain_IV_sf"/>
</dbReference>
<dbReference type="STRING" id="573063.Metin_0096"/>
<dbReference type="KEGG" id="mif:Metin_0096"/>
<dbReference type="InterPro" id="IPR036135">
    <property type="entry name" value="MoeA_linker/N_sf"/>
</dbReference>
<comment type="pathway">
    <text evidence="1">Cofactor biosynthesis; molybdopterin biosynthesis.</text>
</comment>
<evidence type="ECO:0000313" key="4">
    <source>
        <dbReference type="EMBL" id="ADG12768.1"/>
    </source>
</evidence>
<dbReference type="InterPro" id="IPR036425">
    <property type="entry name" value="MoaB/Mog-like_dom_sf"/>
</dbReference>
<dbReference type="PANTHER" id="PTHR10192:SF5">
    <property type="entry name" value="GEPHYRIN"/>
    <property type="match status" value="1"/>
</dbReference>
<dbReference type="HOGENOM" id="CLU_010186_3_0_2"/>
<dbReference type="GO" id="GO:0006777">
    <property type="term" value="P:Mo-molybdopterin cofactor biosynthetic process"/>
    <property type="evidence" value="ECO:0007669"/>
    <property type="project" value="UniProtKB-KW"/>
</dbReference>
<dbReference type="SUPFAM" id="SSF63882">
    <property type="entry name" value="MoeA N-terminal region -like"/>
    <property type="match status" value="1"/>
</dbReference>
<proteinExistence type="predicted"/>
<dbReference type="SUPFAM" id="SSF53850">
    <property type="entry name" value="Periplasmic binding protein-like II"/>
    <property type="match status" value="1"/>
</dbReference>
<dbReference type="InterPro" id="IPR008284">
    <property type="entry name" value="MoCF_biosynth_CS"/>
</dbReference>
<dbReference type="GeneID" id="9131095"/>
<dbReference type="FunFam" id="2.170.190.11:FF:000001">
    <property type="entry name" value="Molybdopterin molybdenumtransferase"/>
    <property type="match status" value="1"/>
</dbReference>
<dbReference type="InterPro" id="IPR038987">
    <property type="entry name" value="MoeA-like"/>
</dbReference>
<evidence type="ECO:0000256" key="1">
    <source>
        <dbReference type="ARBA" id="ARBA00005046"/>
    </source>
</evidence>
<name>D5VQB5_METIM</name>
<dbReference type="RefSeq" id="WP_013099514.1">
    <property type="nucleotide sequence ID" value="NC_014122.1"/>
</dbReference>
<dbReference type="SUPFAM" id="SSF63867">
    <property type="entry name" value="MoeA C-terminal domain-like"/>
    <property type="match status" value="1"/>
</dbReference>
<sequence length="617" mass="68540">MRFLKLESLENAKNIVKEFLKDTEELYILESLNRVLAEDVFSDIDVPPYDRAKMDGYAVRAEDTYGADEDNPVELRVIGSIKAGEIKDIEVKEGEAVEIATGAIIPKGANAVVMVEYTEREGENVKIFKPVAPMENIQFTGSDVMVGELVLREGTLLTPREIGVLAAIGREKVKVYKRLRFAIISTGNEIQELGKKLEKGKIYDINTYTLASYIESLGHSYKILGIAKDDLEEIKEKIKEGLDCDIILLSGGTSAGVGDLTERAIKELGGEILIHGIKIKPGKPTIIGKIGEKLVIGLPGYPTSCLTVFDALFGLSKSRIKAKFRGRYISAKGRTEFLPVVIVGNSAYPVNKDSGSITSLSDADGYIVIEENKEILEDEEVEVHLFSSLSDKLNIIGSHCIGIDIILKEGNIKAKTVNTGSLGGIFAIKRGEADIAGIHLLDENLGYNIPFLEKYRVDNALLVRGYVREQGFVTKREDINSIEDIIKNIYNLRFINRNKGSGTRILFDKFLKDNKIEKSKIKGYNIEAKTHSAVASAVTMGKADIGLCIKPLAERYGLKFIPLAEEHYDFLINKESFDKKEVKKFIETLKKVNLPFKKLEDTGSIIWEPKPYSYSQQ</sequence>
<protein>
    <submittedName>
        <fullName evidence="4">Molybdenum cofactor synthesis domain protein</fullName>
    </submittedName>
</protein>
<dbReference type="EMBL" id="CP002009">
    <property type="protein sequence ID" value="ADG12768.1"/>
    <property type="molecule type" value="Genomic_DNA"/>
</dbReference>
<dbReference type="SMART" id="SM00852">
    <property type="entry name" value="MoCF_biosynth"/>
    <property type="match status" value="1"/>
</dbReference>
<dbReference type="Gene3D" id="2.40.340.10">
    <property type="entry name" value="MoeA, C-terminal, domain IV"/>
    <property type="match status" value="1"/>
</dbReference>
<dbReference type="NCBIfam" id="NF045515">
    <property type="entry name" value="Glp_gephyrin"/>
    <property type="match status" value="1"/>
</dbReference>
<accession>D5VQB5</accession>
<dbReference type="GO" id="GO:0005737">
    <property type="term" value="C:cytoplasm"/>
    <property type="evidence" value="ECO:0007669"/>
    <property type="project" value="TreeGrafter"/>
</dbReference>
<dbReference type="Gene3D" id="3.90.105.10">
    <property type="entry name" value="Molybdopterin biosynthesis moea protein, domain 2"/>
    <property type="match status" value="1"/>
</dbReference>
<dbReference type="AlphaFoldDB" id="D5VQB5"/>
<dbReference type="InterPro" id="IPR001453">
    <property type="entry name" value="MoaB/Mog_dom"/>
</dbReference>
<dbReference type="eggNOG" id="arCOG00217">
    <property type="taxonomic scope" value="Archaea"/>
</dbReference>
<gene>
    <name evidence="4" type="ordered locus">Metin_0096</name>
</gene>
<dbReference type="UniPathway" id="UPA00344"/>